<evidence type="ECO:0000259" key="2">
    <source>
        <dbReference type="Pfam" id="PF00582"/>
    </source>
</evidence>
<dbReference type="AlphaFoldDB" id="A0A1H7BRB6"/>
<keyword evidence="4" id="KW-1185">Reference proteome</keyword>
<proteinExistence type="inferred from homology"/>
<gene>
    <name evidence="3" type="ORF">SAMN05660742_11799</name>
</gene>
<evidence type="ECO:0000256" key="1">
    <source>
        <dbReference type="ARBA" id="ARBA00008791"/>
    </source>
</evidence>
<dbReference type="PANTHER" id="PTHR46268">
    <property type="entry name" value="STRESS RESPONSE PROTEIN NHAX"/>
    <property type="match status" value="1"/>
</dbReference>
<evidence type="ECO:0000313" key="4">
    <source>
        <dbReference type="Proteomes" id="UP000199662"/>
    </source>
</evidence>
<accession>A0A1H7BRB6</accession>
<dbReference type="RefSeq" id="WP_091833723.1">
    <property type="nucleotide sequence ID" value="NZ_FNZK01000017.1"/>
</dbReference>
<feature type="domain" description="UspA" evidence="2">
    <location>
        <begin position="7"/>
        <end position="142"/>
    </location>
</feature>
<dbReference type="PRINTS" id="PR01438">
    <property type="entry name" value="UNVRSLSTRESS"/>
</dbReference>
<dbReference type="CDD" id="cd00293">
    <property type="entry name" value="USP-like"/>
    <property type="match status" value="1"/>
</dbReference>
<dbReference type="PANTHER" id="PTHR46268:SF25">
    <property type="entry name" value="USPA DOMAIN PROTEIN"/>
    <property type="match status" value="1"/>
</dbReference>
<dbReference type="SUPFAM" id="SSF52402">
    <property type="entry name" value="Adenine nucleotide alpha hydrolases-like"/>
    <property type="match status" value="1"/>
</dbReference>
<reference evidence="3 4" key="1">
    <citation type="submission" date="2016-10" db="EMBL/GenBank/DDBJ databases">
        <authorList>
            <person name="de Groot N.N."/>
        </authorList>
    </citation>
    <scope>NUCLEOTIDE SEQUENCE [LARGE SCALE GENOMIC DNA]</scope>
    <source>
        <strain evidence="3 4">DSM 2179</strain>
    </source>
</reference>
<dbReference type="InterPro" id="IPR006015">
    <property type="entry name" value="Universal_stress_UspA"/>
</dbReference>
<dbReference type="STRING" id="84035.SAMN05660742_11799"/>
<dbReference type="InterPro" id="IPR014729">
    <property type="entry name" value="Rossmann-like_a/b/a_fold"/>
</dbReference>
<comment type="similarity">
    <text evidence="1">Belongs to the universal stress protein A family.</text>
</comment>
<sequence length="142" mass="15554">MKNEFIQRILVPVDGSTHSTQAVMMAVKMAKQFSAEIYFIQVKDVHTPAIDAYLAEDILLIHDRISQSIIQSALQKVPQNILSYSCVLEGQPGRVILDYANEIAANLIIMGSRGLGTIKAVILGSVSQEVLAESKIPVMICK</sequence>
<protein>
    <submittedName>
        <fullName evidence="3">Nucleotide-binding universal stress protein, UspA family</fullName>
    </submittedName>
</protein>
<organism evidence="3 4">
    <name type="scientific">Propionispira arboris</name>
    <dbReference type="NCBI Taxonomy" id="84035"/>
    <lineage>
        <taxon>Bacteria</taxon>
        <taxon>Bacillati</taxon>
        <taxon>Bacillota</taxon>
        <taxon>Negativicutes</taxon>
        <taxon>Selenomonadales</taxon>
        <taxon>Selenomonadaceae</taxon>
        <taxon>Propionispira</taxon>
    </lineage>
</organism>
<dbReference type="Proteomes" id="UP000199662">
    <property type="component" value="Unassembled WGS sequence"/>
</dbReference>
<dbReference type="Pfam" id="PF00582">
    <property type="entry name" value="Usp"/>
    <property type="match status" value="1"/>
</dbReference>
<dbReference type="InterPro" id="IPR006016">
    <property type="entry name" value="UspA"/>
</dbReference>
<dbReference type="EMBL" id="FNZK01000017">
    <property type="protein sequence ID" value="SEJ80233.1"/>
    <property type="molecule type" value="Genomic_DNA"/>
</dbReference>
<evidence type="ECO:0000313" key="3">
    <source>
        <dbReference type="EMBL" id="SEJ80233.1"/>
    </source>
</evidence>
<dbReference type="Gene3D" id="3.40.50.620">
    <property type="entry name" value="HUPs"/>
    <property type="match status" value="1"/>
</dbReference>
<name>A0A1H7BRB6_9FIRM</name>